<dbReference type="STRING" id="555500.I215_01808"/>
<comment type="caution">
    <text evidence="1">The sequence shown here is derived from an EMBL/GenBank/DDBJ whole genome shotgun (WGS) entry which is preliminary data.</text>
</comment>
<proteinExistence type="predicted"/>
<sequence>MEGIISVKVSLRLAEVDDLKINRNTLRYGQCYAVKNSDGLTLSGMHIINEDTDPLELKFFLDQKRLLVPVSCLDATIKILD</sequence>
<protein>
    <submittedName>
        <fullName evidence="1">Uncharacterized protein</fullName>
    </submittedName>
</protein>
<keyword evidence="2" id="KW-1185">Reference proteome</keyword>
<evidence type="ECO:0000313" key="1">
    <source>
        <dbReference type="EMBL" id="EKF56218.1"/>
    </source>
</evidence>
<dbReference type="EMBL" id="AMSG01000002">
    <property type="protein sequence ID" value="EKF56218.1"/>
    <property type="molecule type" value="Genomic_DNA"/>
</dbReference>
<dbReference type="Proteomes" id="UP000007364">
    <property type="component" value="Unassembled WGS sequence"/>
</dbReference>
<reference evidence="1 2" key="1">
    <citation type="journal article" date="2012" name="J. Bacteriol.">
        <title>Genome Sequence of Galbibacter marinum Type Strain ck-I2-15.</title>
        <authorList>
            <person name="Lai Q."/>
            <person name="Li C."/>
            <person name="Shao Z."/>
        </authorList>
    </citation>
    <scope>NUCLEOTIDE SEQUENCE [LARGE SCALE GENOMIC DNA]</scope>
    <source>
        <strain evidence="2">ck-I2-15</strain>
    </source>
</reference>
<gene>
    <name evidence="1" type="ORF">I215_01808</name>
</gene>
<name>K2P5G0_9FLAO</name>
<accession>K2P5G0</accession>
<organism evidence="1 2">
    <name type="scientific">Galbibacter marinus</name>
    <dbReference type="NCBI Taxonomy" id="555500"/>
    <lineage>
        <taxon>Bacteria</taxon>
        <taxon>Pseudomonadati</taxon>
        <taxon>Bacteroidota</taxon>
        <taxon>Flavobacteriia</taxon>
        <taxon>Flavobacteriales</taxon>
        <taxon>Flavobacteriaceae</taxon>
        <taxon>Galbibacter</taxon>
    </lineage>
</organism>
<dbReference type="AlphaFoldDB" id="K2P5G0"/>
<evidence type="ECO:0000313" key="2">
    <source>
        <dbReference type="Proteomes" id="UP000007364"/>
    </source>
</evidence>
<dbReference type="RefSeq" id="WP_008990237.1">
    <property type="nucleotide sequence ID" value="NZ_AMSG01000002.1"/>
</dbReference>